<reference evidence="2" key="1">
    <citation type="submission" date="2012-12" db="EMBL/GenBank/DDBJ databases">
        <title>Identification and characterization of a phenylalanine ammonia-lyase gene family in Isatis indigotica Fort.</title>
        <authorList>
            <person name="Liu Q."/>
            <person name="Chen J."/>
            <person name="Zhou X."/>
            <person name="Di P."/>
            <person name="Xiao Y."/>
            <person name="Xuan H."/>
            <person name="Zhang L."/>
            <person name="Chen W."/>
        </authorList>
    </citation>
    <scope>NUCLEOTIDE SEQUENCE</scope>
    <source>
        <tissue evidence="2">Salivary gland</tissue>
    </source>
</reference>
<sequence length="197" mass="22312">DYVLCLPHGSHCLQVPWRSRRKCVPSFWSGSWKTTQSSSSPEMLPSSTWCPPSRCAWRPSPTSLPWVALKTVKENVKENKIRKEQRNGRTSRDVQYKVLVESPRRRLVARSPRLLRRPRRRNNYGYLAGPLQSSSHGSRAAGPRRDKAPGTLSFGYSVSQPLVAVSVSPQRVQEEKSLCPLPVEMLSLGVSILKRHK</sequence>
<proteinExistence type="evidence at transcript level"/>
<accession>A0A0K8RRB3</accession>
<feature type="region of interest" description="Disordered" evidence="1">
    <location>
        <begin position="119"/>
        <end position="151"/>
    </location>
</feature>
<evidence type="ECO:0000256" key="1">
    <source>
        <dbReference type="SAM" id="MobiDB-lite"/>
    </source>
</evidence>
<protein>
    <submittedName>
        <fullName evidence="2">Putative translation elongation factor ef-1 alpha/tu</fullName>
    </submittedName>
</protein>
<dbReference type="EMBL" id="GADI01000654">
    <property type="protein sequence ID" value="JAA73154.1"/>
    <property type="molecule type" value="mRNA"/>
</dbReference>
<keyword evidence="2" id="KW-0251">Elongation factor</keyword>
<organism evidence="2">
    <name type="scientific">Ixodes ricinus</name>
    <name type="common">Common tick</name>
    <name type="synonym">Acarus ricinus</name>
    <dbReference type="NCBI Taxonomy" id="34613"/>
    <lineage>
        <taxon>Eukaryota</taxon>
        <taxon>Metazoa</taxon>
        <taxon>Ecdysozoa</taxon>
        <taxon>Arthropoda</taxon>
        <taxon>Chelicerata</taxon>
        <taxon>Arachnida</taxon>
        <taxon>Acari</taxon>
        <taxon>Parasitiformes</taxon>
        <taxon>Ixodida</taxon>
        <taxon>Ixodoidea</taxon>
        <taxon>Ixodidae</taxon>
        <taxon>Ixodinae</taxon>
        <taxon>Ixodes</taxon>
    </lineage>
</organism>
<dbReference type="AlphaFoldDB" id="A0A0K8RRB3"/>
<keyword evidence="2" id="KW-0648">Protein biosynthesis</keyword>
<evidence type="ECO:0000313" key="2">
    <source>
        <dbReference type="EMBL" id="JAA73154.1"/>
    </source>
</evidence>
<dbReference type="GO" id="GO:0003746">
    <property type="term" value="F:translation elongation factor activity"/>
    <property type="evidence" value="ECO:0007669"/>
    <property type="project" value="UniProtKB-KW"/>
</dbReference>
<feature type="non-terminal residue" evidence="2">
    <location>
        <position position="1"/>
    </location>
</feature>
<name>A0A0K8RRB3_IXORI</name>